<accession>A0A0A9HBZ0</accession>
<reference evidence="3" key="1">
    <citation type="submission" date="2014-09" db="EMBL/GenBank/DDBJ databases">
        <authorList>
            <person name="Magalhaes I.L.F."/>
            <person name="Oliveira U."/>
            <person name="Santos F.R."/>
            <person name="Vidigal T.H.D.A."/>
            <person name="Brescovit A.D."/>
            <person name="Santos A.J."/>
        </authorList>
    </citation>
    <scope>NUCLEOTIDE SEQUENCE</scope>
    <source>
        <tissue evidence="3">Shoot tissue taken approximately 20 cm above the soil surface</tissue>
    </source>
</reference>
<keyword evidence="1" id="KW-0378">Hydrolase</keyword>
<keyword evidence="1" id="KW-0233">DNA recombination</keyword>
<feature type="domain" description="DNA helicase Pif1-like DEAD-box helicase" evidence="2">
    <location>
        <begin position="2"/>
        <end position="70"/>
    </location>
</feature>
<dbReference type="GO" id="GO:0005524">
    <property type="term" value="F:ATP binding"/>
    <property type="evidence" value="ECO:0007669"/>
    <property type="project" value="UniProtKB-KW"/>
</dbReference>
<dbReference type="EC" id="5.6.2.3" evidence="1"/>
<dbReference type="PANTHER" id="PTHR10492">
    <property type="match status" value="1"/>
</dbReference>
<organism evidence="3">
    <name type="scientific">Arundo donax</name>
    <name type="common">Giant reed</name>
    <name type="synonym">Donax arundinaceus</name>
    <dbReference type="NCBI Taxonomy" id="35708"/>
    <lineage>
        <taxon>Eukaryota</taxon>
        <taxon>Viridiplantae</taxon>
        <taxon>Streptophyta</taxon>
        <taxon>Embryophyta</taxon>
        <taxon>Tracheophyta</taxon>
        <taxon>Spermatophyta</taxon>
        <taxon>Magnoliopsida</taxon>
        <taxon>Liliopsida</taxon>
        <taxon>Poales</taxon>
        <taxon>Poaceae</taxon>
        <taxon>PACMAD clade</taxon>
        <taxon>Arundinoideae</taxon>
        <taxon>Arundineae</taxon>
        <taxon>Arundo</taxon>
    </lineage>
</organism>
<evidence type="ECO:0000256" key="1">
    <source>
        <dbReference type="RuleBase" id="RU363044"/>
    </source>
</evidence>
<dbReference type="Pfam" id="PF05970">
    <property type="entry name" value="PIF1"/>
    <property type="match status" value="1"/>
</dbReference>
<keyword evidence="1" id="KW-0547">Nucleotide-binding</keyword>
<dbReference type="GO" id="GO:0000723">
    <property type="term" value="P:telomere maintenance"/>
    <property type="evidence" value="ECO:0007669"/>
    <property type="project" value="InterPro"/>
</dbReference>
<keyword evidence="1" id="KW-0347">Helicase</keyword>
<reference evidence="3" key="2">
    <citation type="journal article" date="2015" name="Data Brief">
        <title>Shoot transcriptome of the giant reed, Arundo donax.</title>
        <authorList>
            <person name="Barrero R.A."/>
            <person name="Guerrero F.D."/>
            <person name="Moolhuijzen P."/>
            <person name="Goolsby J.A."/>
            <person name="Tidwell J."/>
            <person name="Bellgard S.E."/>
            <person name="Bellgard M.I."/>
        </authorList>
    </citation>
    <scope>NUCLEOTIDE SEQUENCE</scope>
    <source>
        <tissue evidence="3">Shoot tissue taken approximately 20 cm above the soil surface</tissue>
    </source>
</reference>
<evidence type="ECO:0000313" key="3">
    <source>
        <dbReference type="EMBL" id="JAE34670.1"/>
    </source>
</evidence>
<evidence type="ECO:0000259" key="2">
    <source>
        <dbReference type="Pfam" id="PF05970"/>
    </source>
</evidence>
<dbReference type="Gene3D" id="3.40.50.300">
    <property type="entry name" value="P-loop containing nucleotide triphosphate hydrolases"/>
    <property type="match status" value="1"/>
</dbReference>
<dbReference type="EMBL" id="GBRH01163226">
    <property type="protein sequence ID" value="JAE34670.1"/>
    <property type="molecule type" value="Transcribed_RNA"/>
</dbReference>
<dbReference type="InterPro" id="IPR027417">
    <property type="entry name" value="P-loop_NTPase"/>
</dbReference>
<keyword evidence="1" id="KW-0067">ATP-binding</keyword>
<comment type="cofactor">
    <cofactor evidence="1">
        <name>Mg(2+)</name>
        <dbReference type="ChEBI" id="CHEBI:18420"/>
    </cofactor>
</comment>
<dbReference type="GO" id="GO:0016887">
    <property type="term" value="F:ATP hydrolysis activity"/>
    <property type="evidence" value="ECO:0007669"/>
    <property type="project" value="RHEA"/>
</dbReference>
<sequence length="76" mass="8179">MYNDEGGVFYVDGPGGTGKPYLYKALLAMIRRQDKIAVATATCGVAALIMSGGRTAHSRFKIPLNIDDGAYFSFTK</sequence>
<comment type="similarity">
    <text evidence="1">Belongs to the helicase family.</text>
</comment>
<name>A0A0A9HBZ0_ARUDO</name>
<dbReference type="PANTHER" id="PTHR10492:SF92">
    <property type="entry name" value="ATP-DEPENDENT DNA HELICASE"/>
    <property type="match status" value="1"/>
</dbReference>
<keyword evidence="1" id="KW-0227">DNA damage</keyword>
<dbReference type="GO" id="GO:0006281">
    <property type="term" value="P:DNA repair"/>
    <property type="evidence" value="ECO:0007669"/>
    <property type="project" value="UniProtKB-KW"/>
</dbReference>
<dbReference type="GO" id="GO:0043139">
    <property type="term" value="F:5'-3' DNA helicase activity"/>
    <property type="evidence" value="ECO:0007669"/>
    <property type="project" value="UniProtKB-EC"/>
</dbReference>
<dbReference type="AlphaFoldDB" id="A0A0A9HBZ0"/>
<comment type="catalytic activity">
    <reaction evidence="1">
        <text>ATP + H2O = ADP + phosphate + H(+)</text>
        <dbReference type="Rhea" id="RHEA:13065"/>
        <dbReference type="ChEBI" id="CHEBI:15377"/>
        <dbReference type="ChEBI" id="CHEBI:15378"/>
        <dbReference type="ChEBI" id="CHEBI:30616"/>
        <dbReference type="ChEBI" id="CHEBI:43474"/>
        <dbReference type="ChEBI" id="CHEBI:456216"/>
        <dbReference type="EC" id="5.6.2.3"/>
    </reaction>
</comment>
<keyword evidence="1" id="KW-0234">DNA repair</keyword>
<proteinExistence type="inferred from homology"/>
<protein>
    <recommendedName>
        <fullName evidence="1">ATP-dependent DNA helicase</fullName>
        <ecNumber evidence="1">5.6.2.3</ecNumber>
    </recommendedName>
</protein>
<dbReference type="InterPro" id="IPR010285">
    <property type="entry name" value="DNA_helicase_pif1-like_DEAD"/>
</dbReference>
<dbReference type="GO" id="GO:0006310">
    <property type="term" value="P:DNA recombination"/>
    <property type="evidence" value="ECO:0007669"/>
    <property type="project" value="UniProtKB-KW"/>
</dbReference>